<name>A0A8T2C6L1_9BRAS</name>
<keyword evidence="3" id="KW-0677">Repeat</keyword>
<dbReference type="FunFam" id="1.10.220.10:FF:000008">
    <property type="entry name" value="Annexin"/>
    <property type="match status" value="1"/>
</dbReference>
<dbReference type="Pfam" id="PF00191">
    <property type="entry name" value="Annexin"/>
    <property type="match status" value="4"/>
</dbReference>
<dbReference type="GO" id="GO:0009414">
    <property type="term" value="P:response to water deprivation"/>
    <property type="evidence" value="ECO:0007669"/>
    <property type="project" value="UniProtKB-ARBA"/>
</dbReference>
<dbReference type="PANTHER" id="PTHR45786:SF74">
    <property type="entry name" value="ATP-DEPENDENT DNA HELICASE"/>
    <property type="match status" value="1"/>
</dbReference>
<comment type="similarity">
    <text evidence="1">Belongs to the annexin (TC 1.A.31.1) family.</text>
</comment>
<evidence type="ECO:0000313" key="11">
    <source>
        <dbReference type="Proteomes" id="UP000694240"/>
    </source>
</evidence>
<dbReference type="GO" id="GO:0004386">
    <property type="term" value="F:helicase activity"/>
    <property type="evidence" value="ECO:0007669"/>
    <property type="project" value="UniProtKB-KW"/>
</dbReference>
<keyword evidence="7" id="KW-0111">Calcium/phospholipid-binding</keyword>
<evidence type="ECO:0000256" key="2">
    <source>
        <dbReference type="ARBA" id="ARBA00022723"/>
    </source>
</evidence>
<dbReference type="SMART" id="SM00335">
    <property type="entry name" value="ANX"/>
    <property type="match status" value="4"/>
</dbReference>
<feature type="domain" description="Helitron helicase-like" evidence="9">
    <location>
        <begin position="326"/>
        <end position="509"/>
    </location>
</feature>
<evidence type="ECO:0000259" key="9">
    <source>
        <dbReference type="Pfam" id="PF14214"/>
    </source>
</evidence>
<dbReference type="GO" id="GO:0005509">
    <property type="term" value="F:calcium ion binding"/>
    <property type="evidence" value="ECO:0007669"/>
    <property type="project" value="InterPro"/>
</dbReference>
<comment type="caution">
    <text evidence="10">The sequence shown here is derived from an EMBL/GenBank/DDBJ whole genome shotgun (WGS) entry which is preliminary data.</text>
</comment>
<keyword evidence="5" id="KW-0007">Acetylation</keyword>
<evidence type="ECO:0000313" key="10">
    <source>
        <dbReference type="EMBL" id="KAG7594000.1"/>
    </source>
</evidence>
<keyword evidence="6" id="KW-0041">Annexin</keyword>
<dbReference type="GO" id="GO:0005544">
    <property type="term" value="F:calcium-dependent phospholipid binding"/>
    <property type="evidence" value="ECO:0007669"/>
    <property type="project" value="UniProtKB-KW"/>
</dbReference>
<evidence type="ECO:0000256" key="8">
    <source>
        <dbReference type="SAM" id="MobiDB-lite"/>
    </source>
</evidence>
<dbReference type="GO" id="GO:0009408">
    <property type="term" value="P:response to heat"/>
    <property type="evidence" value="ECO:0007669"/>
    <property type="project" value="UniProtKB-ARBA"/>
</dbReference>
<dbReference type="GO" id="GO:0009409">
    <property type="term" value="P:response to cold"/>
    <property type="evidence" value="ECO:0007669"/>
    <property type="project" value="UniProtKB-ARBA"/>
</dbReference>
<dbReference type="EMBL" id="JAEFBK010000006">
    <property type="protein sequence ID" value="KAG7594000.1"/>
    <property type="molecule type" value="Genomic_DNA"/>
</dbReference>
<sequence length="956" mass="109093">MVPQQLSRQARKELKGQSPQKIPKLKVKTSQTNATKFIYAASMAKENPLLQCSHCNALVWYSEKTGDDSKTGEPIFTICCQQGRVKLPPIRKTPAFLDELLNNSLTFRLNIRVYNSMMAFTSMGAKIDHSVTSGRGPPCFRIHGQNYHRIGSLLPLPGQSPKFLQMYIYDTENEVSNRMKIMPHRNPANEIQEDIVVGLLKMLDEHNCLCMFFRKARDRYKANEVQDLTMRLVGQKSKGKQYDLPQVNEVAGLIVGDMTATTGHRDVILELQSSHLQEIRDDHPLFMSLQYPLLFPYGEYGFHTEIPHAVTQAGERKRSFISLRDFYSYQIQTRLAEGMTLIKAGRLFHQYVVDVYTVIEQERLRWAKDNQEQLRADLYNNVFDAVSKGDTEAIKVGKRIILPSSFTGGPRYMVEKYHDAMAICRTYGNPTLFITMTANPNWPEIKEHLATYGGTSGNERPDIECRVFKMKLAELLTDLEKGTFFSPSIAVLHTIEFQKRGLPHAHILVWLENTSKIPTAAEINAIISAELPNKITDPVGFELVEKHMMHGPCGIDRPSSPCMANKVCTKKYPRPYNEFTTIEKSGYIVYRRRQEKDNVVIKGGTRPRRVLNLLAFPFISQSCVGFDSQHTYTPLSRRKMATLKVSDSVPAPSDDAEQLRTAFEGWGTNEDLIISILAHRSAEQRKVIRQAYHETYGEDLLKTLDKELSNDFERAILLWTLEPGERDALLANEATKRWTSSNQVLMEVACTRTSTQLLHARQAYHARYKKSLEEDVAHHTTGDFRKLLVSLVTSYRYEGDEVNMTLAKQEAKLVHEKIKDKHYNDEDVIRILSTRSKAQINATFNRYQDDHGEEILKSLEEGDDDDKFLALLRSTIQCLTRPELYFVDVLRSAINKTGTDEGALTRIVTTRAEIDLKVIGEEYQRRNSIPLEKAITKDTRGDYEKMLVALLGEDDA</sequence>
<evidence type="ECO:0000256" key="6">
    <source>
        <dbReference type="ARBA" id="ARBA00023216"/>
    </source>
</evidence>
<protein>
    <submittedName>
        <fullName evidence="10">Helitron helicase-like domain</fullName>
    </submittedName>
</protein>
<dbReference type="InterPro" id="IPR025476">
    <property type="entry name" value="Helitron_helicase-like"/>
</dbReference>
<dbReference type="FunFam" id="1.10.220.10:FF:000009">
    <property type="entry name" value="Annexin"/>
    <property type="match status" value="1"/>
</dbReference>
<evidence type="ECO:0000256" key="5">
    <source>
        <dbReference type="ARBA" id="ARBA00022990"/>
    </source>
</evidence>
<dbReference type="GO" id="GO:0009651">
    <property type="term" value="P:response to salt stress"/>
    <property type="evidence" value="ECO:0007669"/>
    <property type="project" value="UniProtKB-ARBA"/>
</dbReference>
<dbReference type="InterPro" id="IPR018252">
    <property type="entry name" value="Annexin_repeat_CS"/>
</dbReference>
<dbReference type="InterPro" id="IPR018502">
    <property type="entry name" value="Annexin_repeat"/>
</dbReference>
<dbReference type="AlphaFoldDB" id="A0A8T2C6L1"/>
<evidence type="ECO:0000256" key="3">
    <source>
        <dbReference type="ARBA" id="ARBA00022737"/>
    </source>
</evidence>
<keyword evidence="10" id="KW-0378">Hydrolase</keyword>
<keyword evidence="11" id="KW-1185">Reference proteome</keyword>
<keyword evidence="10" id="KW-0547">Nucleotide-binding</keyword>
<dbReference type="PROSITE" id="PS51897">
    <property type="entry name" value="ANNEXIN_2"/>
    <property type="match status" value="4"/>
</dbReference>
<dbReference type="Proteomes" id="UP000694240">
    <property type="component" value="Chromosome 6"/>
</dbReference>
<gene>
    <name evidence="10" type="ORF">ISN45_Aa01g027770</name>
</gene>
<proteinExistence type="inferred from homology"/>
<organism evidence="10 11">
    <name type="scientific">Arabidopsis thaliana x Arabidopsis arenosa</name>
    <dbReference type="NCBI Taxonomy" id="1240361"/>
    <lineage>
        <taxon>Eukaryota</taxon>
        <taxon>Viridiplantae</taxon>
        <taxon>Streptophyta</taxon>
        <taxon>Embryophyta</taxon>
        <taxon>Tracheophyta</taxon>
        <taxon>Spermatophyta</taxon>
        <taxon>Magnoliopsida</taxon>
        <taxon>eudicotyledons</taxon>
        <taxon>Gunneridae</taxon>
        <taxon>Pentapetalae</taxon>
        <taxon>rosids</taxon>
        <taxon>malvids</taxon>
        <taxon>Brassicales</taxon>
        <taxon>Brassicaceae</taxon>
        <taxon>Camelineae</taxon>
        <taxon>Arabidopsis</taxon>
    </lineage>
</organism>
<keyword evidence="10" id="KW-0347">Helicase</keyword>
<accession>A0A8T2C6L1</accession>
<keyword evidence="10" id="KW-0067">ATP-binding</keyword>
<feature type="region of interest" description="Disordered" evidence="8">
    <location>
        <begin position="1"/>
        <end position="26"/>
    </location>
</feature>
<dbReference type="Pfam" id="PF14214">
    <property type="entry name" value="Helitron_like_N"/>
    <property type="match status" value="1"/>
</dbReference>
<reference evidence="10 11" key="1">
    <citation type="submission" date="2020-12" db="EMBL/GenBank/DDBJ databases">
        <title>Concerted genomic and epigenomic changes stabilize Arabidopsis allopolyploids.</title>
        <authorList>
            <person name="Chen Z."/>
        </authorList>
    </citation>
    <scope>NUCLEOTIDE SEQUENCE [LARGE SCALE GENOMIC DNA]</scope>
    <source>
        <strain evidence="10">Allo738</strain>
        <tissue evidence="10">Leaf</tissue>
    </source>
</reference>
<evidence type="ECO:0000256" key="7">
    <source>
        <dbReference type="ARBA" id="ARBA00023302"/>
    </source>
</evidence>
<keyword evidence="4" id="KW-0106">Calcium</keyword>
<evidence type="ECO:0000256" key="1">
    <source>
        <dbReference type="ARBA" id="ARBA00007184"/>
    </source>
</evidence>
<dbReference type="FunFam" id="1.10.220.10:FF:000006">
    <property type="entry name" value="Annexin"/>
    <property type="match status" value="1"/>
</dbReference>
<keyword evidence="2" id="KW-0479">Metal-binding</keyword>
<evidence type="ECO:0000256" key="4">
    <source>
        <dbReference type="ARBA" id="ARBA00022837"/>
    </source>
</evidence>
<dbReference type="PROSITE" id="PS00223">
    <property type="entry name" value="ANNEXIN_1"/>
    <property type="match status" value="1"/>
</dbReference>
<dbReference type="FunFam" id="1.10.220.10:FF:000001">
    <property type="entry name" value="Annexin"/>
    <property type="match status" value="1"/>
</dbReference>
<dbReference type="PANTHER" id="PTHR45786">
    <property type="entry name" value="DNA BINDING PROTEIN-LIKE"/>
    <property type="match status" value="1"/>
</dbReference>